<sequence>MQTSRCWVLCLRLLCHAPSACNPDQVQDQEQDEGEDEDEVEDGDPLNMVPASSSSSPSPSIPRPWLLQDAILANATKSTHGWL</sequence>
<organism evidence="3 4">
    <name type="scientific">Corynespora cassiicola Philippines</name>
    <dbReference type="NCBI Taxonomy" id="1448308"/>
    <lineage>
        <taxon>Eukaryota</taxon>
        <taxon>Fungi</taxon>
        <taxon>Dikarya</taxon>
        <taxon>Ascomycota</taxon>
        <taxon>Pezizomycotina</taxon>
        <taxon>Dothideomycetes</taxon>
        <taxon>Pleosporomycetidae</taxon>
        <taxon>Pleosporales</taxon>
        <taxon>Corynesporascaceae</taxon>
        <taxon>Corynespora</taxon>
    </lineage>
</organism>
<name>A0A2T2N5A3_CORCC</name>
<feature type="signal peptide" evidence="2">
    <location>
        <begin position="1"/>
        <end position="21"/>
    </location>
</feature>
<reference evidence="3 4" key="1">
    <citation type="journal article" date="2018" name="Front. Microbiol.">
        <title>Genome-Wide Analysis of Corynespora cassiicola Leaf Fall Disease Putative Effectors.</title>
        <authorList>
            <person name="Lopez D."/>
            <person name="Ribeiro S."/>
            <person name="Label P."/>
            <person name="Fumanal B."/>
            <person name="Venisse J.S."/>
            <person name="Kohler A."/>
            <person name="de Oliveira R.R."/>
            <person name="Labutti K."/>
            <person name="Lipzen A."/>
            <person name="Lail K."/>
            <person name="Bauer D."/>
            <person name="Ohm R.A."/>
            <person name="Barry K.W."/>
            <person name="Spatafora J."/>
            <person name="Grigoriev I.V."/>
            <person name="Martin F.M."/>
            <person name="Pujade-Renaud V."/>
        </authorList>
    </citation>
    <scope>NUCLEOTIDE SEQUENCE [LARGE SCALE GENOMIC DNA]</scope>
    <source>
        <strain evidence="3 4">Philippines</strain>
    </source>
</reference>
<feature type="chain" id="PRO_5015414174" description="Secreted protein" evidence="2">
    <location>
        <begin position="22"/>
        <end position="83"/>
    </location>
</feature>
<dbReference type="EMBL" id="KZ678148">
    <property type="protein sequence ID" value="PSN60569.1"/>
    <property type="molecule type" value="Genomic_DNA"/>
</dbReference>
<protein>
    <recommendedName>
        <fullName evidence="5">Secreted protein</fullName>
    </recommendedName>
</protein>
<evidence type="ECO:0000313" key="3">
    <source>
        <dbReference type="EMBL" id="PSN60569.1"/>
    </source>
</evidence>
<proteinExistence type="predicted"/>
<keyword evidence="4" id="KW-1185">Reference proteome</keyword>
<gene>
    <name evidence="3" type="ORF">BS50DRAFT_579101</name>
</gene>
<dbReference type="Proteomes" id="UP000240883">
    <property type="component" value="Unassembled WGS sequence"/>
</dbReference>
<evidence type="ECO:0000256" key="1">
    <source>
        <dbReference type="SAM" id="MobiDB-lite"/>
    </source>
</evidence>
<accession>A0A2T2N5A3</accession>
<evidence type="ECO:0000256" key="2">
    <source>
        <dbReference type="SAM" id="SignalP"/>
    </source>
</evidence>
<dbReference type="AlphaFoldDB" id="A0A2T2N5A3"/>
<evidence type="ECO:0000313" key="4">
    <source>
        <dbReference type="Proteomes" id="UP000240883"/>
    </source>
</evidence>
<feature type="region of interest" description="Disordered" evidence="1">
    <location>
        <begin position="20"/>
        <end position="63"/>
    </location>
</feature>
<keyword evidence="2" id="KW-0732">Signal</keyword>
<feature type="compositionally biased region" description="Acidic residues" evidence="1">
    <location>
        <begin position="27"/>
        <end position="44"/>
    </location>
</feature>
<evidence type="ECO:0008006" key="5">
    <source>
        <dbReference type="Google" id="ProtNLM"/>
    </source>
</evidence>